<gene>
    <name evidence="3" type="ORF">Pla108_32860</name>
</gene>
<dbReference type="RefSeq" id="WP_146445979.1">
    <property type="nucleotide sequence ID" value="NZ_SJPR01000004.1"/>
</dbReference>
<feature type="compositionally biased region" description="Basic and acidic residues" evidence="2">
    <location>
        <begin position="1"/>
        <end position="13"/>
    </location>
</feature>
<comment type="caution">
    <text evidence="3">The sequence shown here is derived from an EMBL/GenBank/DDBJ whole genome shotgun (WGS) entry which is preliminary data.</text>
</comment>
<evidence type="ECO:0000313" key="4">
    <source>
        <dbReference type="Proteomes" id="UP000317421"/>
    </source>
</evidence>
<feature type="coiled-coil region" evidence="1">
    <location>
        <begin position="386"/>
        <end position="462"/>
    </location>
</feature>
<feature type="coiled-coil region" evidence="1">
    <location>
        <begin position="65"/>
        <end position="99"/>
    </location>
</feature>
<dbReference type="AlphaFoldDB" id="A0A5C6AA58"/>
<feature type="coiled-coil region" evidence="1">
    <location>
        <begin position="323"/>
        <end position="350"/>
    </location>
</feature>
<reference evidence="3 4" key="1">
    <citation type="submission" date="2019-02" db="EMBL/GenBank/DDBJ databases">
        <title>Deep-cultivation of Planctomycetes and their phenomic and genomic characterization uncovers novel biology.</title>
        <authorList>
            <person name="Wiegand S."/>
            <person name="Jogler M."/>
            <person name="Boedeker C."/>
            <person name="Pinto D."/>
            <person name="Vollmers J."/>
            <person name="Rivas-Marin E."/>
            <person name="Kohn T."/>
            <person name="Peeters S.H."/>
            <person name="Heuer A."/>
            <person name="Rast P."/>
            <person name="Oberbeckmann S."/>
            <person name="Bunk B."/>
            <person name="Jeske O."/>
            <person name="Meyerdierks A."/>
            <person name="Storesund J.E."/>
            <person name="Kallscheuer N."/>
            <person name="Luecker S."/>
            <person name="Lage O.M."/>
            <person name="Pohl T."/>
            <person name="Merkel B.J."/>
            <person name="Hornburger P."/>
            <person name="Mueller R.-W."/>
            <person name="Bruemmer F."/>
            <person name="Labrenz M."/>
            <person name="Spormann A.M."/>
            <person name="Op Den Camp H."/>
            <person name="Overmann J."/>
            <person name="Amann R."/>
            <person name="Jetten M.S.M."/>
            <person name="Mascher T."/>
            <person name="Medema M.H."/>
            <person name="Devos D.P."/>
            <person name="Kaster A.-K."/>
            <person name="Ovreas L."/>
            <person name="Rohde M."/>
            <person name="Galperin M.Y."/>
            <person name="Jogler C."/>
        </authorList>
    </citation>
    <scope>NUCLEOTIDE SEQUENCE [LARGE SCALE GENOMIC DNA]</scope>
    <source>
        <strain evidence="3 4">Pla108</strain>
    </source>
</reference>
<feature type="region of interest" description="Disordered" evidence="2">
    <location>
        <begin position="1"/>
        <end position="25"/>
    </location>
</feature>
<evidence type="ECO:0000256" key="1">
    <source>
        <dbReference type="SAM" id="Coils"/>
    </source>
</evidence>
<dbReference type="EMBL" id="SJPR01000004">
    <property type="protein sequence ID" value="TWT96198.1"/>
    <property type="molecule type" value="Genomic_DNA"/>
</dbReference>
<name>A0A5C6AA58_9BACT</name>
<feature type="coiled-coil region" evidence="1">
    <location>
        <begin position="173"/>
        <end position="255"/>
    </location>
</feature>
<evidence type="ECO:0000256" key="2">
    <source>
        <dbReference type="SAM" id="MobiDB-lite"/>
    </source>
</evidence>
<dbReference type="OrthoDB" id="260150at2"/>
<keyword evidence="1" id="KW-0175">Coiled coil</keyword>
<organism evidence="3 4">
    <name type="scientific">Botrimarina colliarenosi</name>
    <dbReference type="NCBI Taxonomy" id="2528001"/>
    <lineage>
        <taxon>Bacteria</taxon>
        <taxon>Pseudomonadati</taxon>
        <taxon>Planctomycetota</taxon>
        <taxon>Planctomycetia</taxon>
        <taxon>Pirellulales</taxon>
        <taxon>Lacipirellulaceae</taxon>
        <taxon>Botrimarina</taxon>
    </lineage>
</organism>
<protein>
    <submittedName>
        <fullName evidence="3">Uncharacterized protein</fullName>
    </submittedName>
</protein>
<dbReference type="Proteomes" id="UP000317421">
    <property type="component" value="Unassembled WGS sequence"/>
</dbReference>
<proteinExistence type="predicted"/>
<evidence type="ECO:0000313" key="3">
    <source>
        <dbReference type="EMBL" id="TWT96198.1"/>
    </source>
</evidence>
<sequence length="485" mass="54979">MSDEKNTRIDTAHAGRPAASRAPLSDQVVRVEAASALPLAAPSLAPAPAAEGHAGQLAKWLQTRSRELQGRAQQLDSQEADLEAKVAAARNALEAERAALETREAALERPAADPALLAQIAAREKDLDTREANLDHEVSSLARSKAAFGEKLDSLDRERKAVDERAKEFDALATKLADESRDQQRAAAELELRHAELRQLEEHRKEAEVSLNEREHRLALRHQEIETALKRYEKLDATERRVAELEEQLAASAERDANLAIAERLVADERAALARRLADVERREAEIRLRNDRDRTTLGADREVWRVEAKAAAQRTDRREGELDRRAESLRRLQTELENTQREVLEMRLATEETWAQLTGVLAPATLTKSIARVRGQLADHYGHTLQKIADERGALREAAAQINAEFKRLESQRLTLTEWANRRHEEFGDAADRLEGREHELDRQQRQFEKLEVRWAAERQEYRDQIRNLLAELRGPELKVHRAA</sequence>
<accession>A0A5C6AA58</accession>
<keyword evidence="4" id="KW-1185">Reference proteome</keyword>